<dbReference type="GO" id="GO:0051382">
    <property type="term" value="P:kinetochore assembly"/>
    <property type="evidence" value="ECO:0007669"/>
    <property type="project" value="InterPro"/>
</dbReference>
<feature type="compositionally biased region" description="Basic and acidic residues" evidence="6">
    <location>
        <begin position="187"/>
        <end position="202"/>
    </location>
</feature>
<dbReference type="GO" id="GO:0007059">
    <property type="term" value="P:chromosome segregation"/>
    <property type="evidence" value="ECO:0007669"/>
    <property type="project" value="TreeGrafter"/>
</dbReference>
<evidence type="ECO:0000256" key="2">
    <source>
        <dbReference type="ARBA" id="ARBA00004286"/>
    </source>
</evidence>
<feature type="region of interest" description="Disordered" evidence="6">
    <location>
        <begin position="123"/>
        <end position="149"/>
    </location>
</feature>
<evidence type="ECO:0000256" key="5">
    <source>
        <dbReference type="ARBA" id="ARBA00023242"/>
    </source>
</evidence>
<dbReference type="OMA" id="RRSMRHK"/>
<protein>
    <submittedName>
        <fullName evidence="8">Centromere protein T</fullName>
    </submittedName>
</protein>
<dbReference type="GeneTree" id="ENSGT00390000003044"/>
<dbReference type="InterPro" id="IPR009072">
    <property type="entry name" value="Histone-fold"/>
</dbReference>
<comment type="similarity">
    <text evidence="3">Belongs to the CENP-T/CNN1 family.</text>
</comment>
<dbReference type="CDD" id="cd22920">
    <property type="entry name" value="HFD_CENP-T"/>
    <property type="match status" value="1"/>
</dbReference>
<feature type="compositionally biased region" description="Acidic residues" evidence="6">
    <location>
        <begin position="603"/>
        <end position="615"/>
    </location>
</feature>
<feature type="domain" description="CENP-T/Histone H4 histone fold" evidence="7">
    <location>
        <begin position="725"/>
        <end position="817"/>
    </location>
</feature>
<feature type="compositionally biased region" description="Acidic residues" evidence="6">
    <location>
        <begin position="555"/>
        <end position="580"/>
    </location>
</feature>
<dbReference type="CTD" id="80152"/>
<keyword evidence="4" id="KW-0158">Chromosome</keyword>
<feature type="region of interest" description="Disordered" evidence="6">
    <location>
        <begin position="317"/>
        <end position="584"/>
    </location>
</feature>
<feature type="compositionally biased region" description="Acidic residues" evidence="6">
    <location>
        <begin position="361"/>
        <end position="378"/>
    </location>
</feature>
<dbReference type="Ensembl" id="ENSKMAT00000028792.1">
    <property type="protein sequence ID" value="ENSKMAP00000028434.1"/>
    <property type="gene ID" value="ENSKMAG00000021077.1"/>
</dbReference>
<sequence>MDFTEDLSCRVLLKRILITEPPRTPVIRSVSEAPSSSGSRRSSRLIKKNAELQTPQGMLRRSMRHKISESVIRKSLSATTKRRTTSVLLETKPPSTSMLFNEEDTPRHLLRNILQTEPVKSPVIHEKEHPKKPEQQSAGETATKTRSSIELSGLDLPDVTIGNVASIAKGLSRKRPRRSLNVTAFEKQLKDGDDTGGETEHSENELSSLSLSSFGSLSLKTPFADVRTEKRGLQRKVPNRRKITEEEFGAALSKQHMGDVSSSGLVKRNLGEVTNSEEFTLGLSKINESNLTTDIVNCNTALYDQPDAMTSNFSIIGTQDKPTLMPSQLPTDQEENGSRRDKSLDLFPSEKAATGPRNEECVSDPEAQEDIADTEPQTEEGQNQLDDGSEVASEPEEEEDAVESETNTDDRTESKEVEAQIREEGADSEENEGLDELIEKEEISSDSQREEDKMVEKEECAVGSQSEDDEEGSQSEEEAALGSQPEEEGAADSRTEEVAASFPSQDEADAGTDEEEVSPDSQPKEEGAADSQTEEVASSFPSQDEAEVASQSKEEAEDVAESQTEEEHKEEEEEQLEGDLELISRRSRRSEAALILPIVEAGYDLDDGLAAENDPESEKENSSHLHGLSQNAEVSGPESVASSEDARAQDSAEQEEEWDDEEAEEIPSKTPAFVKEKRNFFHSDPSASPVFKKIQASFTGEALPAVKPKQVRRRKTRTTRNEAVLPKTYLMSVFKHFAKTKVSADVYPVLNEIMDKFLDRLTEDLETYARHAKRKTIEVEDAKLLLQRQGYVNDKVPVEVLIEKYLRMEQRKLLIPIATSGNVVIPKTRR</sequence>
<evidence type="ECO:0000256" key="4">
    <source>
        <dbReference type="ARBA" id="ARBA00022454"/>
    </source>
</evidence>
<feature type="compositionally biased region" description="Acidic residues" evidence="6">
    <location>
        <begin position="652"/>
        <end position="665"/>
    </location>
</feature>
<dbReference type="GO" id="GO:0000776">
    <property type="term" value="C:kinetochore"/>
    <property type="evidence" value="ECO:0007669"/>
    <property type="project" value="InterPro"/>
</dbReference>
<feature type="compositionally biased region" description="Polar residues" evidence="6">
    <location>
        <begin position="530"/>
        <end position="542"/>
    </location>
</feature>
<accession>A0A3Q3BQ55</accession>
<dbReference type="SUPFAM" id="SSF47113">
    <property type="entry name" value="Histone-fold"/>
    <property type="match status" value="1"/>
</dbReference>
<feature type="compositionally biased region" description="Polar residues" evidence="6">
    <location>
        <begin position="135"/>
        <end position="149"/>
    </location>
</feature>
<comment type="subcellular location">
    <subcellularLocation>
        <location evidence="2">Chromosome</location>
    </subcellularLocation>
    <subcellularLocation>
        <location evidence="1">Nucleus</location>
    </subcellularLocation>
</comment>
<reference evidence="8" key="1">
    <citation type="submission" date="2025-08" db="UniProtKB">
        <authorList>
            <consortium name="Ensembl"/>
        </authorList>
    </citation>
    <scope>IDENTIFICATION</scope>
</reference>
<dbReference type="OrthoDB" id="10071681at2759"/>
<dbReference type="PANTHER" id="PTHR46904:SF1">
    <property type="entry name" value="CENTROMERE PROTEIN T"/>
    <property type="match status" value="1"/>
</dbReference>
<proteinExistence type="inferred from homology"/>
<dbReference type="GeneID" id="108247047"/>
<feature type="compositionally biased region" description="Low complexity" evidence="6">
    <location>
        <begin position="28"/>
        <end position="40"/>
    </location>
</feature>
<reference evidence="8" key="2">
    <citation type="submission" date="2025-09" db="UniProtKB">
        <authorList>
            <consortium name="Ensembl"/>
        </authorList>
    </citation>
    <scope>IDENTIFICATION</scope>
</reference>
<evidence type="ECO:0000313" key="9">
    <source>
        <dbReference type="Proteomes" id="UP000264800"/>
    </source>
</evidence>
<dbReference type="Gene3D" id="1.10.20.10">
    <property type="entry name" value="Histone, subunit A"/>
    <property type="match status" value="1"/>
</dbReference>
<feature type="compositionally biased region" description="Basic and acidic residues" evidence="6">
    <location>
        <begin position="123"/>
        <end position="134"/>
    </location>
</feature>
<dbReference type="GO" id="GO:0046982">
    <property type="term" value="F:protein heterodimerization activity"/>
    <property type="evidence" value="ECO:0007669"/>
    <property type="project" value="InterPro"/>
</dbReference>
<keyword evidence="5" id="KW-0539">Nucleus</keyword>
<dbReference type="Proteomes" id="UP000264800">
    <property type="component" value="Unplaced"/>
</dbReference>
<feature type="compositionally biased region" description="Acidic residues" evidence="6">
    <location>
        <begin position="426"/>
        <end position="439"/>
    </location>
</feature>
<feature type="region of interest" description="Disordered" evidence="6">
    <location>
        <begin position="182"/>
        <end position="202"/>
    </location>
</feature>
<evidence type="ECO:0000256" key="1">
    <source>
        <dbReference type="ARBA" id="ARBA00004123"/>
    </source>
</evidence>
<dbReference type="PANTHER" id="PTHR46904">
    <property type="entry name" value="CENTROMERE PROTEIN T"/>
    <property type="match status" value="1"/>
</dbReference>
<feature type="compositionally biased region" description="Basic and acidic residues" evidence="6">
    <location>
        <begin position="408"/>
        <end position="425"/>
    </location>
</feature>
<dbReference type="InterPro" id="IPR035425">
    <property type="entry name" value="CENP-T/H4_C"/>
</dbReference>
<dbReference type="GO" id="GO:0000278">
    <property type="term" value="P:mitotic cell cycle"/>
    <property type="evidence" value="ECO:0007669"/>
    <property type="project" value="TreeGrafter"/>
</dbReference>
<dbReference type="Pfam" id="PF15511">
    <property type="entry name" value="CENP-T_C"/>
    <property type="match status" value="1"/>
</dbReference>
<evidence type="ECO:0000256" key="6">
    <source>
        <dbReference type="SAM" id="MobiDB-lite"/>
    </source>
</evidence>
<feature type="compositionally biased region" description="Polar residues" evidence="6">
    <location>
        <begin position="317"/>
        <end position="331"/>
    </location>
</feature>
<feature type="compositionally biased region" description="Basic and acidic residues" evidence="6">
    <location>
        <begin position="440"/>
        <end position="460"/>
    </location>
</feature>
<dbReference type="STRING" id="37003.ENSKMAP00000028434"/>
<evidence type="ECO:0000256" key="3">
    <source>
        <dbReference type="ARBA" id="ARBA00010137"/>
    </source>
</evidence>
<feature type="region of interest" description="Disordered" evidence="6">
    <location>
        <begin position="599"/>
        <end position="671"/>
    </location>
</feature>
<feature type="compositionally biased region" description="Acidic residues" evidence="6">
    <location>
        <begin position="387"/>
        <end position="407"/>
    </location>
</feature>
<feature type="compositionally biased region" description="Acidic residues" evidence="6">
    <location>
        <begin position="506"/>
        <end position="518"/>
    </location>
</feature>
<dbReference type="AlphaFoldDB" id="A0A3Q3BQ55"/>
<organism evidence="8 9">
    <name type="scientific">Kryptolebias marmoratus</name>
    <name type="common">Mangrove killifish</name>
    <name type="synonym">Rivulus marmoratus</name>
    <dbReference type="NCBI Taxonomy" id="37003"/>
    <lineage>
        <taxon>Eukaryota</taxon>
        <taxon>Metazoa</taxon>
        <taxon>Chordata</taxon>
        <taxon>Craniata</taxon>
        <taxon>Vertebrata</taxon>
        <taxon>Euteleostomi</taxon>
        <taxon>Actinopterygii</taxon>
        <taxon>Neopterygii</taxon>
        <taxon>Teleostei</taxon>
        <taxon>Neoteleostei</taxon>
        <taxon>Acanthomorphata</taxon>
        <taxon>Ovalentaria</taxon>
        <taxon>Atherinomorphae</taxon>
        <taxon>Cyprinodontiformes</taxon>
        <taxon>Rivulidae</taxon>
        <taxon>Kryptolebias</taxon>
    </lineage>
</organism>
<dbReference type="InterPro" id="IPR028255">
    <property type="entry name" value="CENP-T"/>
</dbReference>
<feature type="compositionally biased region" description="Acidic residues" evidence="6">
    <location>
        <begin position="466"/>
        <end position="490"/>
    </location>
</feature>
<feature type="region of interest" description="Disordered" evidence="6">
    <location>
        <begin position="27"/>
        <end position="53"/>
    </location>
</feature>
<dbReference type="RefSeq" id="XP_017290402.1">
    <property type="nucleotide sequence ID" value="XM_017434913.3"/>
</dbReference>
<dbReference type="GO" id="GO:0003677">
    <property type="term" value="F:DNA binding"/>
    <property type="evidence" value="ECO:0007669"/>
    <property type="project" value="InterPro"/>
</dbReference>
<name>A0A3Q3BQ55_KRYMA</name>
<dbReference type="GO" id="GO:0005634">
    <property type="term" value="C:nucleus"/>
    <property type="evidence" value="ECO:0007669"/>
    <property type="project" value="UniProtKB-SubCell"/>
</dbReference>
<evidence type="ECO:0000313" key="8">
    <source>
        <dbReference type="Ensembl" id="ENSKMAP00000028434.1"/>
    </source>
</evidence>
<dbReference type="KEGG" id="kmr:108247047"/>
<evidence type="ECO:0000259" key="7">
    <source>
        <dbReference type="Pfam" id="PF15511"/>
    </source>
</evidence>
<keyword evidence="9" id="KW-1185">Reference proteome</keyword>